<sequence>MDKLLTIFNKYPWVAIVILMHWIATSFVLIYASETVNVAQVMGLSFLSTIVYAYIGFKVPKG</sequence>
<evidence type="ECO:0000313" key="3">
    <source>
        <dbReference type="Proteomes" id="UP000177328"/>
    </source>
</evidence>
<gene>
    <name evidence="2" type="ORF">A3D25_02815</name>
</gene>
<accession>A0A1F5KJG3</accession>
<feature type="transmembrane region" description="Helical" evidence="1">
    <location>
        <begin position="12"/>
        <end position="32"/>
    </location>
</feature>
<keyword evidence="1" id="KW-1133">Transmembrane helix</keyword>
<proteinExistence type="predicted"/>
<comment type="caution">
    <text evidence="2">The sequence shown here is derived from an EMBL/GenBank/DDBJ whole genome shotgun (WGS) entry which is preliminary data.</text>
</comment>
<dbReference type="Proteomes" id="UP000177328">
    <property type="component" value="Unassembled WGS sequence"/>
</dbReference>
<organism evidence="2 3">
    <name type="scientific">Candidatus Daviesbacteria bacterium RIFCSPHIGHO2_02_FULL_43_12</name>
    <dbReference type="NCBI Taxonomy" id="1797776"/>
    <lineage>
        <taxon>Bacteria</taxon>
        <taxon>Candidatus Daviesiibacteriota</taxon>
    </lineage>
</organism>
<dbReference type="AlphaFoldDB" id="A0A1F5KJG3"/>
<keyword evidence="1" id="KW-0812">Transmembrane</keyword>
<reference evidence="2 3" key="1">
    <citation type="journal article" date="2016" name="Nat. Commun.">
        <title>Thousands of microbial genomes shed light on interconnected biogeochemical processes in an aquifer system.</title>
        <authorList>
            <person name="Anantharaman K."/>
            <person name="Brown C.T."/>
            <person name="Hug L.A."/>
            <person name="Sharon I."/>
            <person name="Castelle C.J."/>
            <person name="Probst A.J."/>
            <person name="Thomas B.C."/>
            <person name="Singh A."/>
            <person name="Wilkins M.J."/>
            <person name="Karaoz U."/>
            <person name="Brodie E.L."/>
            <person name="Williams K.H."/>
            <person name="Hubbard S.S."/>
            <person name="Banfield J.F."/>
        </authorList>
    </citation>
    <scope>NUCLEOTIDE SEQUENCE [LARGE SCALE GENOMIC DNA]</scope>
</reference>
<protein>
    <submittedName>
        <fullName evidence="2">Uncharacterized protein</fullName>
    </submittedName>
</protein>
<dbReference type="EMBL" id="MFDD01000003">
    <property type="protein sequence ID" value="OGE40945.1"/>
    <property type="molecule type" value="Genomic_DNA"/>
</dbReference>
<keyword evidence="1" id="KW-0472">Membrane</keyword>
<evidence type="ECO:0000256" key="1">
    <source>
        <dbReference type="SAM" id="Phobius"/>
    </source>
</evidence>
<name>A0A1F5KJG3_9BACT</name>
<feature type="transmembrane region" description="Helical" evidence="1">
    <location>
        <begin position="38"/>
        <end position="57"/>
    </location>
</feature>
<evidence type="ECO:0000313" key="2">
    <source>
        <dbReference type="EMBL" id="OGE40945.1"/>
    </source>
</evidence>